<dbReference type="Proteomes" id="UP000015520">
    <property type="component" value="Unassembled WGS sequence"/>
</dbReference>
<keyword evidence="1" id="KW-0732">Signal</keyword>
<dbReference type="EMBL" id="AUPZ01000001">
    <property type="protein sequence ID" value="EQB40724.1"/>
    <property type="molecule type" value="Genomic_DNA"/>
</dbReference>
<feature type="chain" id="PRO_5004579422" description="Lipoprotein" evidence="1">
    <location>
        <begin position="25"/>
        <end position="139"/>
    </location>
</feature>
<feature type="signal peptide" evidence="1">
    <location>
        <begin position="1"/>
        <end position="24"/>
    </location>
</feature>
<comment type="caution">
    <text evidence="2">The sequence shown here is derived from an EMBL/GenBank/DDBJ whole genome shotgun (WGS) entry which is preliminary data.</text>
</comment>
<dbReference type="PROSITE" id="PS51257">
    <property type="entry name" value="PROKAR_LIPOPROTEIN"/>
    <property type="match status" value="1"/>
</dbReference>
<gene>
    <name evidence="2" type="ORF">M947_00295</name>
</gene>
<dbReference type="STRING" id="1172190.M947_00295"/>
<keyword evidence="3" id="KW-1185">Reference proteome</keyword>
<dbReference type="AlphaFoldDB" id="T0KUS8"/>
<accession>T0KUS8</accession>
<sequence>MKHSHSLFLFLLLLFQGCSDSAMVNIFNEKIAKEEITCMKLVVFDKDVKETLQELYSFDESCDKWLEVSLKSSITCNSNQNVDKKILSNFPSSYLRMQLYKGKILFFSYYIDLEEEVSKKDVKNAFLRVQKELNFKEKK</sequence>
<name>T0KUS8_9BACT</name>
<evidence type="ECO:0000313" key="3">
    <source>
        <dbReference type="Proteomes" id="UP000015520"/>
    </source>
</evidence>
<protein>
    <recommendedName>
        <fullName evidence="4">Lipoprotein</fullName>
    </recommendedName>
</protein>
<reference evidence="2 3" key="1">
    <citation type="submission" date="2013-07" db="EMBL/GenBank/DDBJ databases">
        <title>Sulfurimonas hongkongensis AST-10 Genome Sequencing.</title>
        <authorList>
            <person name="Cai L."/>
            <person name="Zhang T."/>
        </authorList>
    </citation>
    <scope>NUCLEOTIDE SEQUENCE [LARGE SCALE GENOMIC DNA]</scope>
    <source>
        <strain evidence="2 3">AST-10</strain>
    </source>
</reference>
<evidence type="ECO:0008006" key="4">
    <source>
        <dbReference type="Google" id="ProtNLM"/>
    </source>
</evidence>
<evidence type="ECO:0000256" key="1">
    <source>
        <dbReference type="SAM" id="SignalP"/>
    </source>
</evidence>
<evidence type="ECO:0000313" key="2">
    <source>
        <dbReference type="EMBL" id="EQB40724.1"/>
    </source>
</evidence>
<organism evidence="2 3">
    <name type="scientific">Sulfurimonas hongkongensis</name>
    <dbReference type="NCBI Taxonomy" id="1172190"/>
    <lineage>
        <taxon>Bacteria</taxon>
        <taxon>Pseudomonadati</taxon>
        <taxon>Campylobacterota</taxon>
        <taxon>Epsilonproteobacteria</taxon>
        <taxon>Campylobacterales</taxon>
        <taxon>Sulfurimonadaceae</taxon>
        <taxon>Sulfurimonas</taxon>
    </lineage>
</organism>
<dbReference type="PATRIC" id="fig|1172190.3.peg.57"/>
<proteinExistence type="predicted"/>
<dbReference type="eggNOG" id="ENOG5032J8Z">
    <property type="taxonomic scope" value="Bacteria"/>
</dbReference>